<proteinExistence type="predicted"/>
<evidence type="ECO:0000256" key="1">
    <source>
        <dbReference type="SAM" id="Phobius"/>
    </source>
</evidence>
<keyword evidence="3" id="KW-1185">Reference proteome</keyword>
<feature type="transmembrane region" description="Helical" evidence="1">
    <location>
        <begin position="6"/>
        <end position="28"/>
    </location>
</feature>
<evidence type="ECO:0000313" key="3">
    <source>
        <dbReference type="Proteomes" id="UP000323166"/>
    </source>
</evidence>
<dbReference type="Proteomes" id="UP000323166">
    <property type="component" value="Unassembled WGS sequence"/>
</dbReference>
<accession>A0A5S4ZQ76</accession>
<name>A0A5S4ZQ76_9FIRM</name>
<protein>
    <submittedName>
        <fullName evidence="2">Uncharacterized protein</fullName>
    </submittedName>
</protein>
<dbReference type="RefSeq" id="WP_166512080.1">
    <property type="nucleotide sequence ID" value="NZ_VNHM01000011.1"/>
</dbReference>
<dbReference type="AlphaFoldDB" id="A0A5S4ZQ76"/>
<organism evidence="2 3">
    <name type="scientific">Desulfallas thermosapovorans DSM 6562</name>
    <dbReference type="NCBI Taxonomy" id="1121431"/>
    <lineage>
        <taxon>Bacteria</taxon>
        <taxon>Bacillati</taxon>
        <taxon>Bacillota</taxon>
        <taxon>Clostridia</taxon>
        <taxon>Eubacteriales</taxon>
        <taxon>Desulfallaceae</taxon>
        <taxon>Desulfallas</taxon>
    </lineage>
</organism>
<reference evidence="2 3" key="1">
    <citation type="submission" date="2019-07" db="EMBL/GenBank/DDBJ databases">
        <title>Genomic Encyclopedia of Type Strains, Phase I: the one thousand microbial genomes (KMG-I) project.</title>
        <authorList>
            <person name="Kyrpides N."/>
        </authorList>
    </citation>
    <scope>NUCLEOTIDE SEQUENCE [LARGE SCALE GENOMIC DNA]</scope>
    <source>
        <strain evidence="2 3">DSM 6562</strain>
    </source>
</reference>
<keyword evidence="1" id="KW-0472">Membrane</keyword>
<dbReference type="EMBL" id="VNHM01000011">
    <property type="protein sequence ID" value="TYO94832.1"/>
    <property type="molecule type" value="Genomic_DNA"/>
</dbReference>
<comment type="caution">
    <text evidence="2">The sequence shown here is derived from an EMBL/GenBank/DDBJ whole genome shotgun (WGS) entry which is preliminary data.</text>
</comment>
<evidence type="ECO:0000313" key="2">
    <source>
        <dbReference type="EMBL" id="TYO94832.1"/>
    </source>
</evidence>
<keyword evidence="1" id="KW-0812">Transmembrane</keyword>
<gene>
    <name evidence="2" type="ORF">LX24_02085</name>
</gene>
<sequence>MNEEVILPIGGMIFILVLLVPLAVVLAWQGFRTYQIKITSKAEIARDEAYRKLAEEAVAVQRKISDDLADLRARVASIEKMLREIE</sequence>
<keyword evidence="1" id="KW-1133">Transmembrane helix</keyword>